<keyword evidence="3" id="KW-0804">Transcription</keyword>
<name>A0A1I6E0Q7_9RHOB</name>
<dbReference type="GO" id="GO:0003700">
    <property type="term" value="F:DNA-binding transcription factor activity"/>
    <property type="evidence" value="ECO:0007669"/>
    <property type="project" value="InterPro"/>
</dbReference>
<proteinExistence type="predicted"/>
<dbReference type="STRING" id="871652.SAMN04515673_106194"/>
<evidence type="ECO:0000256" key="1">
    <source>
        <dbReference type="ARBA" id="ARBA00023015"/>
    </source>
</evidence>
<dbReference type="Proteomes" id="UP000199302">
    <property type="component" value="Unassembled WGS sequence"/>
</dbReference>
<dbReference type="SUPFAM" id="SSF46785">
    <property type="entry name" value="Winged helix' DNA-binding domain"/>
    <property type="match status" value="1"/>
</dbReference>
<dbReference type="GO" id="GO:0003677">
    <property type="term" value="F:DNA binding"/>
    <property type="evidence" value="ECO:0007669"/>
    <property type="project" value="UniProtKB-KW"/>
</dbReference>
<dbReference type="PROSITE" id="PS50987">
    <property type="entry name" value="HTH_ARSR_2"/>
    <property type="match status" value="1"/>
</dbReference>
<sequence length="123" mass="12876">MEKTGAISALAALAHELRIEIFRRLVKTGPEGLAAGALADVLGVRPNTLSNNLNVLAAAGLVRAAREGRSIRYFAEIDQMRALLGFLMEDCCGGDPALCQPMLAELSAPGGCSPTLTKDPDPT</sequence>
<dbReference type="CDD" id="cd00090">
    <property type="entry name" value="HTH_ARSR"/>
    <property type="match status" value="1"/>
</dbReference>
<dbReference type="InterPro" id="IPR051011">
    <property type="entry name" value="Metal_resp_trans_reg"/>
</dbReference>
<reference evidence="5 6" key="1">
    <citation type="submission" date="2016-10" db="EMBL/GenBank/DDBJ databases">
        <authorList>
            <person name="de Groot N.N."/>
        </authorList>
    </citation>
    <scope>NUCLEOTIDE SEQUENCE [LARGE SCALE GENOMIC DNA]</scope>
    <source>
        <strain evidence="6">KMM 9023,NRIC 0796,JCM 17311,KCTC 23692</strain>
    </source>
</reference>
<gene>
    <name evidence="5" type="ORF">SAMN04515673_106194</name>
</gene>
<evidence type="ECO:0000256" key="2">
    <source>
        <dbReference type="ARBA" id="ARBA00023125"/>
    </source>
</evidence>
<dbReference type="AlphaFoldDB" id="A0A1I6E0Q7"/>
<dbReference type="SMART" id="SM00418">
    <property type="entry name" value="HTH_ARSR"/>
    <property type="match status" value="1"/>
</dbReference>
<accession>A0A1I6E0Q7</accession>
<keyword evidence="6" id="KW-1185">Reference proteome</keyword>
<dbReference type="NCBIfam" id="NF033788">
    <property type="entry name" value="HTH_metalloreg"/>
    <property type="match status" value="1"/>
</dbReference>
<keyword evidence="1" id="KW-0805">Transcription regulation</keyword>
<evidence type="ECO:0000259" key="4">
    <source>
        <dbReference type="PROSITE" id="PS50987"/>
    </source>
</evidence>
<dbReference type="PANTHER" id="PTHR43132:SF2">
    <property type="entry name" value="ARSENICAL RESISTANCE OPERON REPRESSOR ARSR-RELATED"/>
    <property type="match status" value="1"/>
</dbReference>
<evidence type="ECO:0000313" key="6">
    <source>
        <dbReference type="Proteomes" id="UP000199302"/>
    </source>
</evidence>
<feature type="domain" description="HTH arsR-type" evidence="4">
    <location>
        <begin position="1"/>
        <end position="95"/>
    </location>
</feature>
<keyword evidence="2 5" id="KW-0238">DNA-binding</keyword>
<organism evidence="5 6">
    <name type="scientific">Poseidonocella sedimentorum</name>
    <dbReference type="NCBI Taxonomy" id="871652"/>
    <lineage>
        <taxon>Bacteria</taxon>
        <taxon>Pseudomonadati</taxon>
        <taxon>Pseudomonadota</taxon>
        <taxon>Alphaproteobacteria</taxon>
        <taxon>Rhodobacterales</taxon>
        <taxon>Roseobacteraceae</taxon>
        <taxon>Poseidonocella</taxon>
    </lineage>
</organism>
<evidence type="ECO:0000256" key="3">
    <source>
        <dbReference type="ARBA" id="ARBA00023163"/>
    </source>
</evidence>
<dbReference type="InterPro" id="IPR036390">
    <property type="entry name" value="WH_DNA-bd_sf"/>
</dbReference>
<dbReference type="InterPro" id="IPR001845">
    <property type="entry name" value="HTH_ArsR_DNA-bd_dom"/>
</dbReference>
<dbReference type="InterPro" id="IPR011991">
    <property type="entry name" value="ArsR-like_HTH"/>
</dbReference>
<dbReference type="Gene3D" id="1.10.10.10">
    <property type="entry name" value="Winged helix-like DNA-binding domain superfamily/Winged helix DNA-binding domain"/>
    <property type="match status" value="1"/>
</dbReference>
<dbReference type="PANTHER" id="PTHR43132">
    <property type="entry name" value="ARSENICAL RESISTANCE OPERON REPRESSOR ARSR-RELATED"/>
    <property type="match status" value="1"/>
</dbReference>
<dbReference type="RefSeq" id="WP_092080544.1">
    <property type="nucleotide sequence ID" value="NZ_FOYI01000006.1"/>
</dbReference>
<protein>
    <submittedName>
        <fullName evidence="5">DNA-binding transcriptional regulator, ArsR family</fullName>
    </submittedName>
</protein>
<dbReference type="InterPro" id="IPR036388">
    <property type="entry name" value="WH-like_DNA-bd_sf"/>
</dbReference>
<dbReference type="OrthoDB" id="9804742at2"/>
<evidence type="ECO:0000313" key="5">
    <source>
        <dbReference type="EMBL" id="SFR11374.1"/>
    </source>
</evidence>
<dbReference type="EMBL" id="FOYI01000006">
    <property type="protein sequence ID" value="SFR11374.1"/>
    <property type="molecule type" value="Genomic_DNA"/>
</dbReference>
<dbReference type="Pfam" id="PF12840">
    <property type="entry name" value="HTH_20"/>
    <property type="match status" value="1"/>
</dbReference>